<dbReference type="InterPro" id="IPR002509">
    <property type="entry name" value="NODB_dom"/>
</dbReference>
<evidence type="ECO:0000256" key="1">
    <source>
        <dbReference type="SAM" id="MobiDB-lite"/>
    </source>
</evidence>
<dbReference type="PATRIC" id="fig|1188261.3.peg.2077"/>
<evidence type="ECO:0000313" key="3">
    <source>
        <dbReference type="EMBL" id="ERN53105.1"/>
    </source>
</evidence>
<reference evidence="3 4" key="1">
    <citation type="journal article" date="2013" name="Genome Announc.">
        <title>Genome Sequence of the Extreme Obligate Alkaliphile Bacillus marmarensis Strain DSM 21297.</title>
        <authorList>
            <person name="Wernick D.G."/>
            <person name="Choi K.Y."/>
            <person name="Tat C.A."/>
            <person name="Lafontaine Rivera J.G."/>
            <person name="Liao J.C."/>
        </authorList>
    </citation>
    <scope>NUCLEOTIDE SEQUENCE [LARGE SCALE GENOMIC DNA]</scope>
    <source>
        <strain evidence="3 4">DSM 21297</strain>
    </source>
</reference>
<sequence>MSKSSFYLVIIFAVLIIIAGCTTTVEQDEISDQEAIEEIEEKEQGNSDSKEFESGEDESKSKDQQTEDNNSEQKPKALYKVNETNWKVESLTESEQNIVLLTIDDAPDKYSADMADALNELGAGAIFFVNGHFIESEKGQADLKKIHDMGFEIGNHTMNHPNLKELSEEEQYREIVELNDLIEEVIGERPRFFRAPFGANTAYSESVVRDEGMILMNWTYGYDWEAEYMEKEALADIMVNTPLLTNGANILMHDREWTMEAIKDIVTGLKEKGYDIVDPREIKGLE</sequence>
<dbReference type="GO" id="GO:0016810">
    <property type="term" value="F:hydrolase activity, acting on carbon-nitrogen (but not peptide) bonds"/>
    <property type="evidence" value="ECO:0007669"/>
    <property type="project" value="InterPro"/>
</dbReference>
<dbReference type="Pfam" id="PF01522">
    <property type="entry name" value="Polysacc_deac_1"/>
    <property type="match status" value="1"/>
</dbReference>
<dbReference type="PROSITE" id="PS51257">
    <property type="entry name" value="PROKAR_LIPOPROTEIN"/>
    <property type="match status" value="1"/>
</dbReference>
<evidence type="ECO:0000259" key="2">
    <source>
        <dbReference type="PROSITE" id="PS51677"/>
    </source>
</evidence>
<dbReference type="PROSITE" id="PS51677">
    <property type="entry name" value="NODB"/>
    <property type="match status" value="1"/>
</dbReference>
<gene>
    <name evidence="3" type="ORF">A33I_13205</name>
</gene>
<dbReference type="PANTHER" id="PTHR10587">
    <property type="entry name" value="GLYCOSYL TRANSFERASE-RELATED"/>
    <property type="match status" value="1"/>
</dbReference>
<dbReference type="CDD" id="cd10917">
    <property type="entry name" value="CE4_NodB_like_6s_7s"/>
    <property type="match status" value="1"/>
</dbReference>
<protein>
    <submittedName>
        <fullName evidence="3">Polysaccharide deacetylase</fullName>
    </submittedName>
</protein>
<dbReference type="Gene3D" id="3.20.20.370">
    <property type="entry name" value="Glycoside hydrolase/deacetylase"/>
    <property type="match status" value="1"/>
</dbReference>
<comment type="caution">
    <text evidence="3">The sequence shown here is derived from an EMBL/GenBank/DDBJ whole genome shotgun (WGS) entry which is preliminary data.</text>
</comment>
<dbReference type="SUPFAM" id="SSF88713">
    <property type="entry name" value="Glycoside hydrolase/deacetylase"/>
    <property type="match status" value="1"/>
</dbReference>
<dbReference type="RefSeq" id="WP_022628304.1">
    <property type="nucleotide sequence ID" value="NZ_ATAE01000029.1"/>
</dbReference>
<feature type="domain" description="NodB homology" evidence="2">
    <location>
        <begin position="97"/>
        <end position="277"/>
    </location>
</feature>
<accession>U6SQB7</accession>
<dbReference type="GO" id="GO:0005975">
    <property type="term" value="P:carbohydrate metabolic process"/>
    <property type="evidence" value="ECO:0007669"/>
    <property type="project" value="InterPro"/>
</dbReference>
<dbReference type="EMBL" id="ATAE01000029">
    <property type="protein sequence ID" value="ERN53105.1"/>
    <property type="molecule type" value="Genomic_DNA"/>
</dbReference>
<feature type="region of interest" description="Disordered" evidence="1">
    <location>
        <begin position="35"/>
        <end position="78"/>
    </location>
</feature>
<evidence type="ECO:0000313" key="4">
    <source>
        <dbReference type="Proteomes" id="UP000017170"/>
    </source>
</evidence>
<organism evidence="3 4">
    <name type="scientific">Alkalihalophilus marmarensis DSM 21297</name>
    <dbReference type="NCBI Taxonomy" id="1188261"/>
    <lineage>
        <taxon>Bacteria</taxon>
        <taxon>Bacillati</taxon>
        <taxon>Bacillota</taxon>
        <taxon>Bacilli</taxon>
        <taxon>Bacillales</taxon>
        <taxon>Bacillaceae</taxon>
        <taxon>Alkalihalophilus</taxon>
    </lineage>
</organism>
<keyword evidence="4" id="KW-1185">Reference proteome</keyword>
<feature type="compositionally biased region" description="Basic and acidic residues" evidence="1">
    <location>
        <begin position="42"/>
        <end position="75"/>
    </location>
</feature>
<dbReference type="InterPro" id="IPR050248">
    <property type="entry name" value="Polysacc_deacetylase_ArnD"/>
</dbReference>
<proteinExistence type="predicted"/>
<name>U6SQB7_9BACI</name>
<dbReference type="AlphaFoldDB" id="U6SQB7"/>
<dbReference type="Proteomes" id="UP000017170">
    <property type="component" value="Unassembled WGS sequence"/>
</dbReference>
<dbReference type="InterPro" id="IPR011330">
    <property type="entry name" value="Glyco_hydro/deAcase_b/a-brl"/>
</dbReference>